<evidence type="ECO:0000313" key="6">
    <source>
        <dbReference type="EMBL" id="KCZ84948.1"/>
    </source>
</evidence>
<evidence type="ECO:0000256" key="1">
    <source>
        <dbReference type="ARBA" id="ARBA00005495"/>
    </source>
</evidence>
<accession>A0A069E4F6</accession>
<organism evidence="6 7">
    <name type="scientific">Hyphomonas adhaerens MHS-3</name>
    <dbReference type="NCBI Taxonomy" id="1280949"/>
    <lineage>
        <taxon>Bacteria</taxon>
        <taxon>Pseudomonadati</taxon>
        <taxon>Pseudomonadota</taxon>
        <taxon>Alphaproteobacteria</taxon>
        <taxon>Hyphomonadales</taxon>
        <taxon>Hyphomonadaceae</taxon>
        <taxon>Hyphomonas</taxon>
    </lineage>
</organism>
<dbReference type="GO" id="GO:0016846">
    <property type="term" value="F:carbon-sulfur lyase activity"/>
    <property type="evidence" value="ECO:0007669"/>
    <property type="project" value="InterPro"/>
</dbReference>
<dbReference type="GO" id="GO:0046872">
    <property type="term" value="F:metal ion binding"/>
    <property type="evidence" value="ECO:0007669"/>
    <property type="project" value="UniProtKB-KW"/>
</dbReference>
<dbReference type="PATRIC" id="fig|1280949.3.peg.953"/>
<dbReference type="SUPFAM" id="SSF51316">
    <property type="entry name" value="Mss4-like"/>
    <property type="match status" value="1"/>
</dbReference>
<dbReference type="PANTHER" id="PTHR33337">
    <property type="entry name" value="GFA DOMAIN-CONTAINING PROTEIN"/>
    <property type="match status" value="1"/>
</dbReference>
<evidence type="ECO:0000259" key="5">
    <source>
        <dbReference type="PROSITE" id="PS51891"/>
    </source>
</evidence>
<dbReference type="OrthoDB" id="9807246at2"/>
<dbReference type="STRING" id="1280949.HAD_04675"/>
<dbReference type="Gene3D" id="3.90.1590.10">
    <property type="entry name" value="glutathione-dependent formaldehyde- activating enzyme (gfa)"/>
    <property type="match status" value="1"/>
</dbReference>
<sequence length="139" mass="15484">MAERMKGRCLCGAVQFEGTLKDGDEFGVCHCNTCQHWNGGPGMATEMVSMNISGESHLTWYSSSEWAERGFCAGCGSNLFYRLKENRDLYFVQVGCLDEPGRLTLAEHIFIEEMPGHYDFTGNAPRLTGAEFLARLQGE</sequence>
<keyword evidence="3" id="KW-0862">Zinc</keyword>
<dbReference type="InterPro" id="IPR006913">
    <property type="entry name" value="CENP-V/GFA"/>
</dbReference>
<dbReference type="EMBL" id="ARYH01000001">
    <property type="protein sequence ID" value="KCZ84948.1"/>
    <property type="molecule type" value="Genomic_DNA"/>
</dbReference>
<protein>
    <submittedName>
        <fullName evidence="6">Glutathione-dependent formaldehyde-activating protein</fullName>
    </submittedName>
</protein>
<keyword evidence="2" id="KW-0479">Metal-binding</keyword>
<evidence type="ECO:0000256" key="3">
    <source>
        <dbReference type="ARBA" id="ARBA00022833"/>
    </source>
</evidence>
<keyword evidence="7" id="KW-1185">Reference proteome</keyword>
<keyword evidence="4" id="KW-0456">Lyase</keyword>
<evidence type="ECO:0000313" key="7">
    <source>
        <dbReference type="Proteomes" id="UP000027446"/>
    </source>
</evidence>
<gene>
    <name evidence="6" type="ORF">HAD_04675</name>
</gene>
<dbReference type="Pfam" id="PF04828">
    <property type="entry name" value="GFA"/>
    <property type="match status" value="1"/>
</dbReference>
<feature type="domain" description="CENP-V/GFA" evidence="5">
    <location>
        <begin position="5"/>
        <end position="119"/>
    </location>
</feature>
<dbReference type="PROSITE" id="PS51891">
    <property type="entry name" value="CENP_V_GFA"/>
    <property type="match status" value="1"/>
</dbReference>
<evidence type="ECO:0000256" key="2">
    <source>
        <dbReference type="ARBA" id="ARBA00022723"/>
    </source>
</evidence>
<proteinExistence type="inferred from homology"/>
<dbReference type="eggNOG" id="COG3791">
    <property type="taxonomic scope" value="Bacteria"/>
</dbReference>
<comment type="caution">
    <text evidence="6">The sequence shown here is derived from an EMBL/GenBank/DDBJ whole genome shotgun (WGS) entry which is preliminary data.</text>
</comment>
<dbReference type="AlphaFoldDB" id="A0A069E4F6"/>
<dbReference type="PANTHER" id="PTHR33337:SF40">
    <property type="entry name" value="CENP-V_GFA DOMAIN-CONTAINING PROTEIN-RELATED"/>
    <property type="match status" value="1"/>
</dbReference>
<name>A0A069E4F6_9PROT</name>
<dbReference type="Proteomes" id="UP000027446">
    <property type="component" value="Unassembled WGS sequence"/>
</dbReference>
<evidence type="ECO:0000256" key="4">
    <source>
        <dbReference type="ARBA" id="ARBA00023239"/>
    </source>
</evidence>
<reference evidence="6 7" key="1">
    <citation type="journal article" date="2014" name="Antonie Van Leeuwenhoek">
        <title>Hyphomonas beringensis sp. nov. and Hyphomonas chukchiensis sp. nov., isolated from surface seawater of the Bering Sea and Chukchi Sea.</title>
        <authorList>
            <person name="Li C."/>
            <person name="Lai Q."/>
            <person name="Li G."/>
            <person name="Dong C."/>
            <person name="Wang J."/>
            <person name="Liao Y."/>
            <person name="Shao Z."/>
        </authorList>
    </citation>
    <scope>NUCLEOTIDE SEQUENCE [LARGE SCALE GENOMIC DNA]</scope>
    <source>
        <strain evidence="6 7">MHS-3</strain>
    </source>
</reference>
<comment type="similarity">
    <text evidence="1">Belongs to the Gfa family.</text>
</comment>
<dbReference type="RefSeq" id="WP_035569697.1">
    <property type="nucleotide sequence ID" value="NZ_ARYH01000001.1"/>
</dbReference>
<dbReference type="InterPro" id="IPR011057">
    <property type="entry name" value="Mss4-like_sf"/>
</dbReference>